<feature type="transmembrane region" description="Helical" evidence="2">
    <location>
        <begin position="50"/>
        <end position="72"/>
    </location>
</feature>
<dbReference type="OMA" id="SWEYRMW"/>
<evidence type="ECO:0000313" key="3">
    <source>
        <dbReference type="EMBL" id="EJD36727.1"/>
    </source>
</evidence>
<accession>J0D9Z2</accession>
<evidence type="ECO:0000256" key="2">
    <source>
        <dbReference type="SAM" id="Phobius"/>
    </source>
</evidence>
<keyword evidence="4" id="KW-1185">Reference proteome</keyword>
<dbReference type="eggNOG" id="ENOG502RZTS">
    <property type="taxonomic scope" value="Eukaryota"/>
</dbReference>
<dbReference type="OrthoDB" id="2384193at2759"/>
<proteinExistence type="predicted"/>
<sequence length="443" mass="50206">MSHFSPPTVLLWAVLSIMLQTFLVTHLWKFDRFQCLRWNAGKQPGAFQRVMTYTYLATMPLLVIFSVTMTVIKYREGYVALPPPPAGATALEQESGLRNPDQIVILLSGPIIPKPFELWHKSSYDLVFPLYLLFSVAWSFEMVTHLEEFNFWLFLINTGERQRTWFGSGEFQSWIIGSLTAVVAMPLVAIFTRKNFLELEAWVFFVGSLGSSAITIMFIYVLWRFPVFLRRIRQGGAPPAVIVRLTGFHELNVIRVIFRFLFTLPLFIMALDGIRKSDHHPINQSAVSTDFLGALGGIGCMVSSTLTLLVFFPRSITESAGYNPREASTSIASHQTHIQKHRHLHAHHHHRAPVSPVSPFYDDEDDEPLPRSPSLRSDAVPMQELPPAHVHPHAHEQRPRRSRRPRSAPAGSLHPFIADYTSPINFADVPSSDTDLPRHLANT</sequence>
<keyword evidence="2" id="KW-0812">Transmembrane</keyword>
<reference evidence="4" key="1">
    <citation type="journal article" date="2012" name="Science">
        <title>The Paleozoic origin of enzymatic lignin decomposition reconstructed from 31 fungal genomes.</title>
        <authorList>
            <person name="Floudas D."/>
            <person name="Binder M."/>
            <person name="Riley R."/>
            <person name="Barry K."/>
            <person name="Blanchette R.A."/>
            <person name="Henrissat B."/>
            <person name="Martinez A.T."/>
            <person name="Otillar R."/>
            <person name="Spatafora J.W."/>
            <person name="Yadav J.S."/>
            <person name="Aerts A."/>
            <person name="Benoit I."/>
            <person name="Boyd A."/>
            <person name="Carlson A."/>
            <person name="Copeland A."/>
            <person name="Coutinho P.M."/>
            <person name="de Vries R.P."/>
            <person name="Ferreira P."/>
            <person name="Findley K."/>
            <person name="Foster B."/>
            <person name="Gaskell J."/>
            <person name="Glotzer D."/>
            <person name="Gorecki P."/>
            <person name="Heitman J."/>
            <person name="Hesse C."/>
            <person name="Hori C."/>
            <person name="Igarashi K."/>
            <person name="Jurgens J.A."/>
            <person name="Kallen N."/>
            <person name="Kersten P."/>
            <person name="Kohler A."/>
            <person name="Kuees U."/>
            <person name="Kumar T.K.A."/>
            <person name="Kuo A."/>
            <person name="LaButti K."/>
            <person name="Larrondo L.F."/>
            <person name="Lindquist E."/>
            <person name="Ling A."/>
            <person name="Lombard V."/>
            <person name="Lucas S."/>
            <person name="Lundell T."/>
            <person name="Martin R."/>
            <person name="McLaughlin D.J."/>
            <person name="Morgenstern I."/>
            <person name="Morin E."/>
            <person name="Murat C."/>
            <person name="Nagy L.G."/>
            <person name="Nolan M."/>
            <person name="Ohm R.A."/>
            <person name="Patyshakuliyeva A."/>
            <person name="Rokas A."/>
            <person name="Ruiz-Duenas F.J."/>
            <person name="Sabat G."/>
            <person name="Salamov A."/>
            <person name="Samejima M."/>
            <person name="Schmutz J."/>
            <person name="Slot J.C."/>
            <person name="St John F."/>
            <person name="Stenlid J."/>
            <person name="Sun H."/>
            <person name="Sun S."/>
            <person name="Syed K."/>
            <person name="Tsang A."/>
            <person name="Wiebenga A."/>
            <person name="Young D."/>
            <person name="Pisabarro A."/>
            <person name="Eastwood D.C."/>
            <person name="Martin F."/>
            <person name="Cullen D."/>
            <person name="Grigoriev I.V."/>
            <person name="Hibbett D.S."/>
        </authorList>
    </citation>
    <scope>NUCLEOTIDE SEQUENCE [LARGE SCALE GENOMIC DNA]</scope>
    <source>
        <strain evidence="4">TFB10046</strain>
    </source>
</reference>
<name>J0D9Z2_AURST</name>
<feature type="compositionally biased region" description="Polar residues" evidence="1">
    <location>
        <begin position="323"/>
        <end position="336"/>
    </location>
</feature>
<dbReference type="EMBL" id="JH687855">
    <property type="protein sequence ID" value="EJD36727.1"/>
    <property type="molecule type" value="Genomic_DNA"/>
</dbReference>
<dbReference type="Proteomes" id="UP000006514">
    <property type="component" value="Unassembled WGS sequence"/>
</dbReference>
<feature type="transmembrane region" description="Helical" evidence="2">
    <location>
        <begin position="202"/>
        <end position="223"/>
    </location>
</feature>
<gene>
    <name evidence="3" type="ORF">AURDEDRAFT_117025</name>
</gene>
<feature type="transmembrane region" description="Helical" evidence="2">
    <location>
        <begin position="253"/>
        <end position="271"/>
    </location>
</feature>
<dbReference type="KEGG" id="adl:AURDEDRAFT_117025"/>
<feature type="region of interest" description="Disordered" evidence="1">
    <location>
        <begin position="323"/>
        <end position="443"/>
    </location>
</feature>
<dbReference type="AlphaFoldDB" id="J0D9Z2"/>
<keyword evidence="2" id="KW-1133">Transmembrane helix</keyword>
<organism evidence="3 4">
    <name type="scientific">Auricularia subglabra (strain TFB-10046 / SS5)</name>
    <name type="common">White-rot fungus</name>
    <name type="synonym">Auricularia delicata (strain TFB10046)</name>
    <dbReference type="NCBI Taxonomy" id="717982"/>
    <lineage>
        <taxon>Eukaryota</taxon>
        <taxon>Fungi</taxon>
        <taxon>Dikarya</taxon>
        <taxon>Basidiomycota</taxon>
        <taxon>Agaricomycotina</taxon>
        <taxon>Agaricomycetes</taxon>
        <taxon>Auriculariales</taxon>
        <taxon>Auriculariaceae</taxon>
        <taxon>Auricularia</taxon>
    </lineage>
</organism>
<evidence type="ECO:0000313" key="4">
    <source>
        <dbReference type="Proteomes" id="UP000006514"/>
    </source>
</evidence>
<evidence type="ECO:0000256" key="1">
    <source>
        <dbReference type="SAM" id="MobiDB-lite"/>
    </source>
</evidence>
<protein>
    <submittedName>
        <fullName evidence="3">Uncharacterized protein</fullName>
    </submittedName>
</protein>
<feature type="compositionally biased region" description="Basic residues" evidence="1">
    <location>
        <begin position="337"/>
        <end position="352"/>
    </location>
</feature>
<feature type="transmembrane region" description="Helical" evidence="2">
    <location>
        <begin position="291"/>
        <end position="312"/>
    </location>
</feature>
<feature type="transmembrane region" description="Helical" evidence="2">
    <location>
        <begin position="171"/>
        <end position="190"/>
    </location>
</feature>
<dbReference type="InParanoid" id="J0D9Z2"/>
<keyword evidence="2" id="KW-0472">Membrane</keyword>
<feature type="transmembrane region" description="Helical" evidence="2">
    <location>
        <begin position="12"/>
        <end position="30"/>
    </location>
</feature>